<dbReference type="STRING" id="188915.AWC02_18955"/>
<dbReference type="AlphaFoldDB" id="A0A1X1T7H3"/>
<gene>
    <name evidence="2" type="ORF">AWC02_18955</name>
</gene>
<feature type="domain" description="Nuclear transport factor 2" evidence="1">
    <location>
        <begin position="10"/>
        <end position="127"/>
    </location>
</feature>
<dbReference type="InterPro" id="IPR032710">
    <property type="entry name" value="NTF2-like_dom_sf"/>
</dbReference>
<sequence>MTGATAAELLAAVEQSPAAAAAHDRAGWTGLFSADGRVEDPVGSRPHIGAEQIGRFYDTFIGPRDITFHRDLDIVHESTVIRDLELEVAMGQAVTMHIPAILRYDLKESAGQWKMLRLQAFWELPAMVRQFLGSGVAAVPAGVELARALLRNQGLSGAAGFATGFRRPAGAGKDTVRAFLDALAAGDPATASTLLAPGAAVTCGDDAAVELSKLATLQAGARPVKMVAAGGTVAVSTSSAQRRAVLFIDVTGRAGPIRAVRCFAAS</sequence>
<evidence type="ECO:0000313" key="3">
    <source>
        <dbReference type="Proteomes" id="UP000193465"/>
    </source>
</evidence>
<dbReference type="Proteomes" id="UP000193465">
    <property type="component" value="Unassembled WGS sequence"/>
</dbReference>
<protein>
    <submittedName>
        <fullName evidence="2">Transporter</fullName>
    </submittedName>
</protein>
<dbReference type="Gene3D" id="3.10.450.50">
    <property type="match status" value="1"/>
</dbReference>
<dbReference type="RefSeq" id="WP_085130262.1">
    <property type="nucleotide sequence ID" value="NZ_LQOT01000073.1"/>
</dbReference>
<evidence type="ECO:0000259" key="1">
    <source>
        <dbReference type="Pfam" id="PF02136"/>
    </source>
</evidence>
<dbReference type="InterPro" id="IPR002075">
    <property type="entry name" value="NTF2_dom"/>
</dbReference>
<dbReference type="SUPFAM" id="SSF54427">
    <property type="entry name" value="NTF2-like"/>
    <property type="match status" value="1"/>
</dbReference>
<name>A0A1X1T7H3_9MYCO</name>
<dbReference type="EMBL" id="LQOT01000073">
    <property type="protein sequence ID" value="ORV40445.1"/>
    <property type="molecule type" value="Genomic_DNA"/>
</dbReference>
<organism evidence="2 3">
    <name type="scientific">Mycolicibacter engbaekii</name>
    <dbReference type="NCBI Taxonomy" id="188915"/>
    <lineage>
        <taxon>Bacteria</taxon>
        <taxon>Bacillati</taxon>
        <taxon>Actinomycetota</taxon>
        <taxon>Actinomycetes</taxon>
        <taxon>Mycobacteriales</taxon>
        <taxon>Mycobacteriaceae</taxon>
        <taxon>Mycolicibacter</taxon>
    </lineage>
</organism>
<reference evidence="2 3" key="1">
    <citation type="submission" date="2016-01" db="EMBL/GenBank/DDBJ databases">
        <title>The new phylogeny of the genus Mycobacterium.</title>
        <authorList>
            <person name="Tarcisio F."/>
            <person name="Conor M."/>
            <person name="Antonella G."/>
            <person name="Elisabetta G."/>
            <person name="Giulia F.S."/>
            <person name="Sara T."/>
            <person name="Anna F."/>
            <person name="Clotilde B."/>
            <person name="Roberto B."/>
            <person name="Veronica D.S."/>
            <person name="Fabio R."/>
            <person name="Monica P."/>
            <person name="Olivier J."/>
            <person name="Enrico T."/>
            <person name="Nicola S."/>
        </authorList>
    </citation>
    <scope>NUCLEOTIDE SEQUENCE [LARGE SCALE GENOMIC DNA]</scope>
    <source>
        <strain evidence="2 3">ATCC 27353</strain>
    </source>
</reference>
<dbReference type="Pfam" id="PF02136">
    <property type="entry name" value="NTF2"/>
    <property type="match status" value="1"/>
</dbReference>
<accession>A0A1X1T7H3</accession>
<proteinExistence type="predicted"/>
<comment type="caution">
    <text evidence="2">The sequence shown here is derived from an EMBL/GenBank/DDBJ whole genome shotgun (WGS) entry which is preliminary data.</text>
</comment>
<keyword evidence="3" id="KW-1185">Reference proteome</keyword>
<evidence type="ECO:0000313" key="2">
    <source>
        <dbReference type="EMBL" id="ORV40445.1"/>
    </source>
</evidence>